<feature type="transmembrane region" description="Helical" evidence="8">
    <location>
        <begin position="390"/>
        <end position="409"/>
    </location>
</feature>
<evidence type="ECO:0000256" key="7">
    <source>
        <dbReference type="ARBA" id="ARBA00023136"/>
    </source>
</evidence>
<feature type="transmembrane region" description="Helical" evidence="8">
    <location>
        <begin position="101"/>
        <end position="123"/>
    </location>
</feature>
<protein>
    <submittedName>
        <fullName evidence="10">Iron(III) transport system permease protein</fullName>
    </submittedName>
</protein>
<evidence type="ECO:0000313" key="10">
    <source>
        <dbReference type="EMBL" id="SMP74697.1"/>
    </source>
</evidence>
<evidence type="ECO:0000256" key="2">
    <source>
        <dbReference type="ARBA" id="ARBA00022448"/>
    </source>
</evidence>
<dbReference type="PANTHER" id="PTHR43357">
    <property type="entry name" value="INNER MEMBRANE ABC TRANSPORTER PERMEASE PROTEIN YDCV"/>
    <property type="match status" value="1"/>
</dbReference>
<feature type="transmembrane region" description="Helical" evidence="8">
    <location>
        <begin position="495"/>
        <end position="517"/>
    </location>
</feature>
<dbReference type="Proteomes" id="UP001158067">
    <property type="component" value="Unassembled WGS sequence"/>
</dbReference>
<comment type="caution">
    <text evidence="10">The sequence shown here is derived from an EMBL/GenBank/DDBJ whole genome shotgun (WGS) entry which is preliminary data.</text>
</comment>
<feature type="domain" description="ABC transmembrane type-1" evidence="9">
    <location>
        <begin position="317"/>
        <end position="517"/>
    </location>
</feature>
<evidence type="ECO:0000256" key="4">
    <source>
        <dbReference type="ARBA" id="ARBA00022519"/>
    </source>
</evidence>
<proteinExistence type="predicted"/>
<keyword evidence="11" id="KW-1185">Reference proteome</keyword>
<keyword evidence="7 8" id="KW-0472">Membrane</keyword>
<feature type="transmembrane region" description="Helical" evidence="8">
    <location>
        <begin position="58"/>
        <end position="81"/>
    </location>
</feature>
<feature type="transmembrane region" description="Helical" evidence="8">
    <location>
        <begin position="257"/>
        <end position="280"/>
    </location>
</feature>
<feature type="transmembrane region" description="Helical" evidence="8">
    <location>
        <begin position="354"/>
        <end position="378"/>
    </location>
</feature>
<keyword evidence="4" id="KW-0997">Cell inner membrane</keyword>
<evidence type="ECO:0000256" key="3">
    <source>
        <dbReference type="ARBA" id="ARBA00022475"/>
    </source>
</evidence>
<reference evidence="10 11" key="1">
    <citation type="submission" date="2017-05" db="EMBL/GenBank/DDBJ databases">
        <authorList>
            <person name="Varghese N."/>
            <person name="Submissions S."/>
        </authorList>
    </citation>
    <scope>NUCLEOTIDE SEQUENCE [LARGE SCALE GENOMIC DNA]</scope>
    <source>
        <strain evidence="10 11">DSM 25457</strain>
    </source>
</reference>
<name>A0ABY1QLV9_9BACT</name>
<keyword evidence="2" id="KW-0813">Transport</keyword>
<dbReference type="PANTHER" id="PTHR43357:SF3">
    <property type="entry name" value="FE(3+)-TRANSPORT SYSTEM PERMEASE PROTEIN FBPB 2"/>
    <property type="match status" value="1"/>
</dbReference>
<keyword evidence="3" id="KW-1003">Cell membrane</keyword>
<evidence type="ECO:0000256" key="8">
    <source>
        <dbReference type="SAM" id="Phobius"/>
    </source>
</evidence>
<sequence>MPIEAIATGWGPALVTTFALMAVSSVVAIIVGVPAAATASLLDSLPIAHSIGDRFRRVFVSLWIAAMLFAIATPLILHAAAWESTAGKFGWLVKTVTGGNLIWVGWIHGIHGAAILAVLLFWATRNIPREVIQHASLDFNPWAGWWHVRWAIAKPWGVGGVIVVWLIAATEMSVADLHSVRTIADQFYLFYALDPTWTSVAMTTWIPLLLVIGPAIGWFLIRRQPLSFGTATSTSNRSLFNRKHFAATSTASTPTLIFAWLGTITGLVVCLGMMAVGLVLQTGHLVEIQDGQASARWSLSACIENLAQAPTLFADEYFWTLQLACLTSLLVVPIAGGLARLGRVFPKFGVASDLVLTLAFFVPGPIVGMTVVQLFASIIPNGEILATQTLIPTILAVSVRSGILAYAILRLAYLQIAASVWESSRLDGGTWFRVMRIELPLIWPAVIIAALTTAVVSSGDVPATLPVLPPGVTTVGTRLFGLLHSGSRYQEAALAFWYFSAFILVGAAAWILIRFAARGSSSPRISS</sequence>
<organism evidence="10 11">
    <name type="scientific">Neorhodopirellula lusitana</name>
    <dbReference type="NCBI Taxonomy" id="445327"/>
    <lineage>
        <taxon>Bacteria</taxon>
        <taxon>Pseudomonadati</taxon>
        <taxon>Planctomycetota</taxon>
        <taxon>Planctomycetia</taxon>
        <taxon>Pirellulales</taxon>
        <taxon>Pirellulaceae</taxon>
        <taxon>Neorhodopirellula</taxon>
    </lineage>
</organism>
<dbReference type="SUPFAM" id="SSF161098">
    <property type="entry name" value="MetI-like"/>
    <property type="match status" value="2"/>
</dbReference>
<feature type="transmembrane region" description="Helical" evidence="8">
    <location>
        <begin position="441"/>
        <end position="459"/>
    </location>
</feature>
<evidence type="ECO:0000256" key="5">
    <source>
        <dbReference type="ARBA" id="ARBA00022692"/>
    </source>
</evidence>
<feature type="transmembrane region" description="Helical" evidence="8">
    <location>
        <begin position="156"/>
        <end position="177"/>
    </location>
</feature>
<feature type="transmembrane region" description="Helical" evidence="8">
    <location>
        <begin position="317"/>
        <end position="342"/>
    </location>
</feature>
<feature type="transmembrane region" description="Helical" evidence="8">
    <location>
        <begin position="12"/>
        <end position="37"/>
    </location>
</feature>
<dbReference type="PROSITE" id="PS50928">
    <property type="entry name" value="ABC_TM1"/>
    <property type="match status" value="1"/>
</dbReference>
<comment type="subcellular location">
    <subcellularLocation>
        <location evidence="1">Cell inner membrane</location>
        <topology evidence="1">Multi-pass membrane protein</topology>
    </subcellularLocation>
</comment>
<dbReference type="Gene3D" id="1.10.3720.10">
    <property type="entry name" value="MetI-like"/>
    <property type="match status" value="2"/>
</dbReference>
<evidence type="ECO:0000256" key="1">
    <source>
        <dbReference type="ARBA" id="ARBA00004429"/>
    </source>
</evidence>
<dbReference type="InterPro" id="IPR035906">
    <property type="entry name" value="MetI-like_sf"/>
</dbReference>
<feature type="transmembrane region" description="Helical" evidence="8">
    <location>
        <begin position="197"/>
        <end position="221"/>
    </location>
</feature>
<dbReference type="RefSeq" id="WP_283434924.1">
    <property type="nucleotide sequence ID" value="NZ_FXUG01000018.1"/>
</dbReference>
<evidence type="ECO:0000256" key="6">
    <source>
        <dbReference type="ARBA" id="ARBA00022989"/>
    </source>
</evidence>
<evidence type="ECO:0000259" key="9">
    <source>
        <dbReference type="PROSITE" id="PS50928"/>
    </source>
</evidence>
<evidence type="ECO:0000313" key="11">
    <source>
        <dbReference type="Proteomes" id="UP001158067"/>
    </source>
</evidence>
<keyword evidence="6 8" id="KW-1133">Transmembrane helix</keyword>
<keyword evidence="5 8" id="KW-0812">Transmembrane</keyword>
<dbReference type="EMBL" id="FXUG01000018">
    <property type="protein sequence ID" value="SMP74697.1"/>
    <property type="molecule type" value="Genomic_DNA"/>
</dbReference>
<accession>A0ABY1QLV9</accession>
<dbReference type="InterPro" id="IPR000515">
    <property type="entry name" value="MetI-like"/>
</dbReference>
<gene>
    <name evidence="10" type="ORF">SAMN06265222_11815</name>
</gene>